<dbReference type="GeneID" id="101861670"/>
<proteinExistence type="predicted"/>
<accession>A0ABM0JWK1</accession>
<dbReference type="RefSeq" id="XP_005103206.1">
    <property type="nucleotide sequence ID" value="XM_005103149.3"/>
</dbReference>
<evidence type="ECO:0000313" key="2">
    <source>
        <dbReference type="RefSeq" id="XP_005103206.1"/>
    </source>
</evidence>
<name>A0ABM0JWK1_APLCA</name>
<dbReference type="SUPFAM" id="SSF54637">
    <property type="entry name" value="Thioesterase/thiol ester dehydrase-isomerase"/>
    <property type="match status" value="2"/>
</dbReference>
<dbReference type="Proteomes" id="UP000694888">
    <property type="component" value="Unplaced"/>
</dbReference>
<protein>
    <submittedName>
        <fullName evidence="2">Uncharacterized protein LOC101861670</fullName>
    </submittedName>
</protein>
<dbReference type="PANTHER" id="PTHR34487:SF1">
    <property type="entry name" value="ACYL-ACP THIOESTERASE"/>
    <property type="match status" value="1"/>
</dbReference>
<gene>
    <name evidence="2" type="primary">LOC101861670</name>
</gene>
<dbReference type="Gene3D" id="3.10.129.10">
    <property type="entry name" value="Hotdog Thioesterase"/>
    <property type="match status" value="2"/>
</dbReference>
<dbReference type="PANTHER" id="PTHR34487">
    <property type="entry name" value="ACYL-ACP THIOESTERASE"/>
    <property type="match status" value="1"/>
</dbReference>
<reference evidence="2" key="1">
    <citation type="submission" date="2025-08" db="UniProtKB">
        <authorList>
            <consortium name="RefSeq"/>
        </authorList>
    </citation>
    <scope>IDENTIFICATION</scope>
</reference>
<sequence length="298" mass="33698">MGSSRAFNFAKIARQLAATKEFLSPTKVRVTLPGGFPYEAYNGSASVQPWSVLRMVEAQRGMAFNSVSADSLPFLDVHKLYKDYFMFIAAAKTDVFSDLYNPSIKKGPLYADVELVNVGNSSFNLRTSFFTVDKDTPLFVNYVQTVVVNNQSRRPSAPPSWWREKFCSNIASPGEPLRLPRLNMTEQPLASDFCVSVPVSDVDSYLHMNWSNGVKYCYNAYVSYIIKRYGLEGVGDINRDVKNFSASYLRECNLGEELRVNLWQSKENENLFHFQLIKDSSSAVANECSFEFYPQSLS</sequence>
<organism evidence="1 2">
    <name type="scientific">Aplysia californica</name>
    <name type="common">California sea hare</name>
    <dbReference type="NCBI Taxonomy" id="6500"/>
    <lineage>
        <taxon>Eukaryota</taxon>
        <taxon>Metazoa</taxon>
        <taxon>Spiralia</taxon>
        <taxon>Lophotrochozoa</taxon>
        <taxon>Mollusca</taxon>
        <taxon>Gastropoda</taxon>
        <taxon>Heterobranchia</taxon>
        <taxon>Euthyneura</taxon>
        <taxon>Tectipleura</taxon>
        <taxon>Aplysiida</taxon>
        <taxon>Aplysioidea</taxon>
        <taxon>Aplysiidae</taxon>
        <taxon>Aplysia</taxon>
    </lineage>
</organism>
<keyword evidence="1" id="KW-1185">Reference proteome</keyword>
<dbReference type="InterPro" id="IPR029069">
    <property type="entry name" value="HotDog_dom_sf"/>
</dbReference>
<evidence type="ECO:0000313" key="1">
    <source>
        <dbReference type="Proteomes" id="UP000694888"/>
    </source>
</evidence>